<evidence type="ECO:0000256" key="1">
    <source>
        <dbReference type="SAM" id="MobiDB-lite"/>
    </source>
</evidence>
<evidence type="ECO:0000256" key="2">
    <source>
        <dbReference type="SAM" id="Phobius"/>
    </source>
</evidence>
<gene>
    <name evidence="3" type="ORF">GCM10022256_13390</name>
</gene>
<keyword evidence="2" id="KW-1133">Transmembrane helix</keyword>
<comment type="caution">
    <text evidence="3">The sequence shown here is derived from an EMBL/GenBank/DDBJ whole genome shotgun (WGS) entry which is preliminary data.</text>
</comment>
<organism evidence="3 4">
    <name type="scientific">Frondihabitans peucedani</name>
    <dbReference type="NCBI Taxonomy" id="598626"/>
    <lineage>
        <taxon>Bacteria</taxon>
        <taxon>Bacillati</taxon>
        <taxon>Actinomycetota</taxon>
        <taxon>Actinomycetes</taxon>
        <taxon>Micrococcales</taxon>
        <taxon>Microbacteriaceae</taxon>
        <taxon>Frondihabitans</taxon>
    </lineage>
</organism>
<feature type="region of interest" description="Disordered" evidence="1">
    <location>
        <begin position="112"/>
        <end position="134"/>
    </location>
</feature>
<feature type="transmembrane region" description="Helical" evidence="2">
    <location>
        <begin position="12"/>
        <end position="37"/>
    </location>
</feature>
<keyword evidence="2" id="KW-0472">Membrane</keyword>
<evidence type="ECO:0000313" key="3">
    <source>
        <dbReference type="EMBL" id="GAA4265727.1"/>
    </source>
</evidence>
<keyword evidence="4" id="KW-1185">Reference proteome</keyword>
<reference evidence="4" key="1">
    <citation type="journal article" date="2019" name="Int. J. Syst. Evol. Microbiol.">
        <title>The Global Catalogue of Microorganisms (GCM) 10K type strain sequencing project: providing services to taxonomists for standard genome sequencing and annotation.</title>
        <authorList>
            <consortium name="The Broad Institute Genomics Platform"/>
            <consortium name="The Broad Institute Genome Sequencing Center for Infectious Disease"/>
            <person name="Wu L."/>
            <person name="Ma J."/>
        </authorList>
    </citation>
    <scope>NUCLEOTIDE SEQUENCE [LARGE SCALE GENOMIC DNA]</scope>
    <source>
        <strain evidence="4">JCM 17442</strain>
    </source>
</reference>
<dbReference type="RefSeq" id="WP_344794341.1">
    <property type="nucleotide sequence ID" value="NZ_BAABAU010000001.1"/>
</dbReference>
<dbReference type="Proteomes" id="UP001501594">
    <property type="component" value="Unassembled WGS sequence"/>
</dbReference>
<name>A0ABP8E0J1_9MICO</name>
<accession>A0ABP8E0J1</accession>
<dbReference type="EMBL" id="BAABAU010000001">
    <property type="protein sequence ID" value="GAA4265727.1"/>
    <property type="molecule type" value="Genomic_DNA"/>
</dbReference>
<proteinExistence type="predicted"/>
<keyword evidence="2" id="KW-0812">Transmembrane</keyword>
<sequence>MSRRNTLVRSLHDLGAAAWFGGNLMGAVGLNGAAAAASDPSERLRLASVGWAKWAPLQWAGIISHGIGGIGLILGNRQRLAGQKEGRSNTVIKSVITLAAVGTTIGSGLAGAAQAKHSDEPASGATEPSSESSETLKKAQALQKRLQWVTPVLVGIVLILGAQQGEQQRPVAGLAAKKK</sequence>
<feature type="transmembrane region" description="Helical" evidence="2">
    <location>
        <begin position="57"/>
        <end position="75"/>
    </location>
</feature>
<protein>
    <submittedName>
        <fullName evidence="3">Uncharacterized protein</fullName>
    </submittedName>
</protein>
<evidence type="ECO:0000313" key="4">
    <source>
        <dbReference type="Proteomes" id="UP001501594"/>
    </source>
</evidence>